<dbReference type="Pfam" id="PF21096">
    <property type="entry name" value="RecA_C"/>
    <property type="match status" value="1"/>
</dbReference>
<evidence type="ECO:0000256" key="5">
    <source>
        <dbReference type="ARBA" id="ARBA00022840"/>
    </source>
</evidence>
<dbReference type="InterPro" id="IPR023400">
    <property type="entry name" value="RecA_C_sf"/>
</dbReference>
<evidence type="ECO:0000256" key="3">
    <source>
        <dbReference type="ARBA" id="ARBA00022741"/>
    </source>
</evidence>
<evidence type="ECO:0000256" key="10">
    <source>
        <dbReference type="HAMAP-Rule" id="MF_00268"/>
    </source>
</evidence>
<keyword evidence="10" id="KW-0963">Cytoplasm</keyword>
<keyword evidence="5 10" id="KW-0067">ATP-binding</keyword>
<dbReference type="CDD" id="cd00983">
    <property type="entry name" value="RecA"/>
    <property type="match status" value="1"/>
</dbReference>
<dbReference type="Proteomes" id="UP000256345">
    <property type="component" value="Unassembled WGS sequence"/>
</dbReference>
<keyword evidence="7 10" id="KW-0233">DNA recombination</keyword>
<evidence type="ECO:0000256" key="4">
    <source>
        <dbReference type="ARBA" id="ARBA00022763"/>
    </source>
</evidence>
<dbReference type="SUPFAM" id="SSF54752">
    <property type="entry name" value="RecA protein, C-terminal domain"/>
    <property type="match status" value="1"/>
</dbReference>
<dbReference type="PANTHER" id="PTHR45900:SF1">
    <property type="entry name" value="MITOCHONDRIAL DNA REPAIR PROTEIN RECA HOMOLOG-RELATED"/>
    <property type="match status" value="1"/>
</dbReference>
<dbReference type="InterPro" id="IPR049261">
    <property type="entry name" value="RecA-like_C"/>
</dbReference>
<keyword evidence="4 10" id="KW-0227">DNA damage</keyword>
<feature type="domain" description="RecA family profile 1" evidence="13">
    <location>
        <begin position="38"/>
        <end position="197"/>
    </location>
</feature>
<dbReference type="GO" id="GO:0140664">
    <property type="term" value="F:ATP-dependent DNA damage sensor activity"/>
    <property type="evidence" value="ECO:0007669"/>
    <property type="project" value="InterPro"/>
</dbReference>
<dbReference type="EMBL" id="CP011509">
    <property type="protein sequence ID" value="AKJ01266.1"/>
    <property type="molecule type" value="Genomic_DNA"/>
</dbReference>
<dbReference type="HAMAP" id="MF_00268">
    <property type="entry name" value="RecA"/>
    <property type="match status" value="1"/>
</dbReference>
<dbReference type="InterPro" id="IPR020588">
    <property type="entry name" value="RecA_ATP-bd"/>
</dbReference>
<dbReference type="FunFam" id="3.40.50.300:FF:000087">
    <property type="entry name" value="Recombinase RecA"/>
    <property type="match status" value="1"/>
</dbReference>
<keyword evidence="8 10" id="KW-0234">DNA repair</keyword>
<dbReference type="GO" id="GO:0005524">
    <property type="term" value="F:ATP binding"/>
    <property type="evidence" value="ECO:0007669"/>
    <property type="project" value="UniProtKB-UniRule"/>
</dbReference>
<dbReference type="GO" id="GO:0005829">
    <property type="term" value="C:cytosol"/>
    <property type="evidence" value="ECO:0007669"/>
    <property type="project" value="TreeGrafter"/>
</dbReference>
<evidence type="ECO:0000313" key="16">
    <source>
        <dbReference type="EMBL" id="REG24423.1"/>
    </source>
</evidence>
<name>A0AAC8Q665_9BACT</name>
<dbReference type="PROSITE" id="PS00321">
    <property type="entry name" value="RECA_1"/>
    <property type="match status" value="1"/>
</dbReference>
<evidence type="ECO:0000256" key="7">
    <source>
        <dbReference type="ARBA" id="ARBA00023172"/>
    </source>
</evidence>
<dbReference type="PROSITE" id="PS50163">
    <property type="entry name" value="RECA_3"/>
    <property type="match status" value="1"/>
</dbReference>
<dbReference type="GO" id="GO:0003684">
    <property type="term" value="F:damaged DNA binding"/>
    <property type="evidence" value="ECO:0007669"/>
    <property type="project" value="UniProtKB-UniRule"/>
</dbReference>
<keyword evidence="3 10" id="KW-0547">Nucleotide-binding</keyword>
<evidence type="ECO:0000256" key="11">
    <source>
        <dbReference type="RuleBase" id="RU000526"/>
    </source>
</evidence>
<dbReference type="InterPro" id="IPR049428">
    <property type="entry name" value="RecA-like_N"/>
</dbReference>
<evidence type="ECO:0000313" key="15">
    <source>
        <dbReference type="EMBL" id="AKJ01266.1"/>
    </source>
</evidence>
<evidence type="ECO:0000256" key="12">
    <source>
        <dbReference type="RuleBase" id="RU004527"/>
    </source>
</evidence>
<dbReference type="RefSeq" id="WP_047855888.1">
    <property type="nucleotide sequence ID" value="NZ_CP011509.1"/>
</dbReference>
<evidence type="ECO:0000259" key="13">
    <source>
        <dbReference type="PROSITE" id="PS50162"/>
    </source>
</evidence>
<dbReference type="InterPro" id="IPR020587">
    <property type="entry name" value="RecA_monomer-monomer_interface"/>
</dbReference>
<protein>
    <recommendedName>
        <fullName evidence="2 10">Protein RecA</fullName>
    </recommendedName>
    <alternativeName>
        <fullName evidence="10 11">Recombinase A</fullName>
    </alternativeName>
</protein>
<evidence type="ECO:0000256" key="2">
    <source>
        <dbReference type="ARBA" id="ARBA00015553"/>
    </source>
</evidence>
<feature type="domain" description="RecA family profile 2" evidence="14">
    <location>
        <begin position="202"/>
        <end position="275"/>
    </location>
</feature>
<evidence type="ECO:0000256" key="6">
    <source>
        <dbReference type="ARBA" id="ARBA00023125"/>
    </source>
</evidence>
<evidence type="ECO:0000256" key="1">
    <source>
        <dbReference type="ARBA" id="ARBA00009391"/>
    </source>
</evidence>
<dbReference type="PANTHER" id="PTHR45900">
    <property type="entry name" value="RECA"/>
    <property type="match status" value="1"/>
</dbReference>
<dbReference type="InterPro" id="IPR020584">
    <property type="entry name" value="DNA_recomb/repair_RecA_CS"/>
</dbReference>
<evidence type="ECO:0000313" key="17">
    <source>
        <dbReference type="Proteomes" id="UP000035579"/>
    </source>
</evidence>
<dbReference type="PRINTS" id="PR00142">
    <property type="entry name" value="RECA"/>
</dbReference>
<dbReference type="GO" id="GO:0006310">
    <property type="term" value="P:DNA recombination"/>
    <property type="evidence" value="ECO:0007669"/>
    <property type="project" value="UniProtKB-UniRule"/>
</dbReference>
<comment type="similarity">
    <text evidence="1 10 12">Belongs to the RecA family.</text>
</comment>
<dbReference type="InterPro" id="IPR027417">
    <property type="entry name" value="P-loop_NTPase"/>
</dbReference>
<dbReference type="InterPro" id="IPR013765">
    <property type="entry name" value="DNA_recomb/repair_RecA"/>
</dbReference>
<comment type="subcellular location">
    <subcellularLocation>
        <location evidence="10">Cytoplasm</location>
    </subcellularLocation>
</comment>
<keyword evidence="18" id="KW-1185">Reference proteome</keyword>
<dbReference type="PROSITE" id="PS50162">
    <property type="entry name" value="RECA_2"/>
    <property type="match status" value="1"/>
</dbReference>
<dbReference type="EMBL" id="QUMU01000014">
    <property type="protein sequence ID" value="REG24423.1"/>
    <property type="molecule type" value="Genomic_DNA"/>
</dbReference>
<reference evidence="16 18" key="2">
    <citation type="submission" date="2018-08" db="EMBL/GenBank/DDBJ databases">
        <title>Genomic Encyclopedia of Archaeal and Bacterial Type Strains, Phase II (KMG-II): from individual species to whole genera.</title>
        <authorList>
            <person name="Goeker M."/>
        </authorList>
    </citation>
    <scope>NUCLEOTIDE SEQUENCE [LARGE SCALE GENOMIC DNA]</scope>
    <source>
        <strain evidence="16 18">DSM 2261</strain>
    </source>
</reference>
<evidence type="ECO:0000256" key="8">
    <source>
        <dbReference type="ARBA" id="ARBA00023204"/>
    </source>
</evidence>
<dbReference type="AlphaFoldDB" id="A0AAC8Q665"/>
<keyword evidence="6 10" id="KW-0238">DNA-binding</keyword>
<dbReference type="GO" id="GO:0006281">
    <property type="term" value="P:DNA repair"/>
    <property type="evidence" value="ECO:0007669"/>
    <property type="project" value="UniProtKB-UniRule"/>
</dbReference>
<feature type="binding site" evidence="10">
    <location>
        <begin position="68"/>
        <end position="75"/>
    </location>
    <ligand>
        <name>ATP</name>
        <dbReference type="ChEBI" id="CHEBI:30616"/>
    </ligand>
</feature>
<dbReference type="SMART" id="SM00382">
    <property type="entry name" value="AAA"/>
    <property type="match status" value="1"/>
</dbReference>
<dbReference type="InterPro" id="IPR003593">
    <property type="entry name" value="AAA+_ATPase"/>
</dbReference>
<keyword evidence="9 10" id="KW-0742">SOS response</keyword>
<organism evidence="15 17">
    <name type="scientific">Archangium gephyra</name>
    <dbReference type="NCBI Taxonomy" id="48"/>
    <lineage>
        <taxon>Bacteria</taxon>
        <taxon>Pseudomonadati</taxon>
        <taxon>Myxococcota</taxon>
        <taxon>Myxococcia</taxon>
        <taxon>Myxococcales</taxon>
        <taxon>Cystobacterineae</taxon>
        <taxon>Archangiaceae</taxon>
        <taxon>Archangium</taxon>
    </lineage>
</organism>
<dbReference type="SUPFAM" id="SSF52540">
    <property type="entry name" value="P-loop containing nucleoside triphosphate hydrolases"/>
    <property type="match status" value="1"/>
</dbReference>
<evidence type="ECO:0000256" key="9">
    <source>
        <dbReference type="ARBA" id="ARBA00023236"/>
    </source>
</evidence>
<dbReference type="KEGG" id="age:AA314_02892"/>
<dbReference type="GO" id="GO:0009432">
    <property type="term" value="P:SOS response"/>
    <property type="evidence" value="ECO:0007669"/>
    <property type="project" value="UniProtKB-UniRule"/>
</dbReference>
<accession>A0AAC8Q665</accession>
<comment type="function">
    <text evidence="10">Can catalyze the hydrolysis of ATP in the presence of single-stranded DNA, the ATP-dependent uptake of single-stranded DNA by duplex DNA, and the ATP-dependent hybridization of homologous single-stranded DNAs. It interacts with LexA causing its activation and leading to its autocatalytic cleavage.</text>
</comment>
<reference evidence="15 17" key="1">
    <citation type="submission" date="2015-05" db="EMBL/GenBank/DDBJ databases">
        <title>Genome assembly of Archangium gephyra DSM 2261.</title>
        <authorList>
            <person name="Sharma G."/>
            <person name="Subramanian S."/>
        </authorList>
    </citation>
    <scope>NUCLEOTIDE SEQUENCE [LARGE SCALE GENOMIC DNA]</scope>
    <source>
        <strain evidence="15 17">DSM 2261</strain>
    </source>
</reference>
<evidence type="ECO:0000313" key="18">
    <source>
        <dbReference type="Proteomes" id="UP000256345"/>
    </source>
</evidence>
<dbReference type="NCBIfam" id="TIGR02012">
    <property type="entry name" value="tigrfam_recA"/>
    <property type="match status" value="1"/>
</dbReference>
<dbReference type="Gene3D" id="3.40.50.300">
    <property type="entry name" value="P-loop containing nucleotide triphosphate hydrolases"/>
    <property type="match status" value="1"/>
</dbReference>
<proteinExistence type="inferred from homology"/>
<evidence type="ECO:0000259" key="14">
    <source>
        <dbReference type="PROSITE" id="PS50163"/>
    </source>
</evidence>
<dbReference type="Proteomes" id="UP000035579">
    <property type="component" value="Chromosome"/>
</dbReference>
<gene>
    <name evidence="10" type="primary">recA</name>
    <name evidence="15" type="ORF">AA314_02892</name>
    <name evidence="16" type="ORF">ATI61_11431</name>
</gene>
<dbReference type="Pfam" id="PF00154">
    <property type="entry name" value="RecA_N"/>
    <property type="match status" value="1"/>
</dbReference>
<dbReference type="GO" id="GO:0003697">
    <property type="term" value="F:single-stranded DNA binding"/>
    <property type="evidence" value="ECO:0007669"/>
    <property type="project" value="UniProtKB-UniRule"/>
</dbReference>
<sequence>MNKLTEKLKAVAAAVAAIEKQFGKGAVMPLGGEVREQRVAVIPTGSVGLDRALGVGGYPRGRVVELFGNESSGKTTLTLHAIAQVQAQGGVAAFIDAEHALDVNYARKLGVRVEELLISQPDTGEQALEITEQLVRSGAVDLIVVDSVAALVPRAEIEGEMGDAHMGVQARLMSQALRKLTGAVSRTGCCIIFINQIRMKIGVVFGNPETTTGGNALKFYSSVRMEIRRTSNLKDGESVVGTRAKVKVVKNKVAPPFQETEFDLLYGVGINRPGEVLDLGVQAGLVDKAGSHFSLRGERIGQGRERASEWLREHPEAMEALARDVVGMTLPVPAPNPAAAEMEAPAAMA</sequence>